<dbReference type="EMBL" id="AP026802">
    <property type="protein sequence ID" value="BDR58507.1"/>
    <property type="molecule type" value="Genomic_DNA"/>
</dbReference>
<reference evidence="2 3" key="1">
    <citation type="journal article" date="2023" name="Microbiol. Spectr.">
        <title>Symbiosis of Carpenter Bees with Uncharacterized Lactic Acid Bacteria Showing NAD Auxotrophy.</title>
        <authorList>
            <person name="Kawasaki S."/>
            <person name="Ozawa K."/>
            <person name="Mori T."/>
            <person name="Yamamoto A."/>
            <person name="Ito M."/>
            <person name="Ohkuma M."/>
            <person name="Sakamoto M."/>
            <person name="Matsutani M."/>
        </authorList>
    </citation>
    <scope>NUCLEOTIDE SEQUENCE [LARGE SCALE GENOMIC DNA]</scope>
    <source>
        <strain evidence="2 3">XA3</strain>
    </source>
</reference>
<evidence type="ECO:0000313" key="2">
    <source>
        <dbReference type="EMBL" id="BDR58507.1"/>
    </source>
</evidence>
<keyword evidence="3" id="KW-1185">Reference proteome</keyword>
<name>A0AAU9CWZ3_9LACO</name>
<protein>
    <submittedName>
        <fullName evidence="2">Uncharacterized protein</fullName>
    </submittedName>
</protein>
<proteinExistence type="predicted"/>
<dbReference type="AlphaFoldDB" id="A0AAU9CWZ3"/>
<dbReference type="Proteomes" id="UP001321861">
    <property type="component" value="Chromosome"/>
</dbReference>
<feature type="coiled-coil region" evidence="1">
    <location>
        <begin position="32"/>
        <end position="59"/>
    </location>
</feature>
<evidence type="ECO:0000256" key="1">
    <source>
        <dbReference type="SAM" id="Coils"/>
    </source>
</evidence>
<evidence type="ECO:0000313" key="3">
    <source>
        <dbReference type="Proteomes" id="UP001321861"/>
    </source>
</evidence>
<dbReference type="RefSeq" id="WP_317636406.1">
    <property type="nucleotide sequence ID" value="NZ_AP026802.1"/>
</dbReference>
<keyword evidence="1" id="KW-0175">Coiled coil</keyword>
<organism evidence="2 3">
    <name type="scientific">Xylocopilactobacillus apicola</name>
    <dbReference type="NCBI Taxonomy" id="2932184"/>
    <lineage>
        <taxon>Bacteria</taxon>
        <taxon>Bacillati</taxon>
        <taxon>Bacillota</taxon>
        <taxon>Bacilli</taxon>
        <taxon>Lactobacillales</taxon>
        <taxon>Lactobacillaceae</taxon>
        <taxon>Xylocopilactobacillus</taxon>
    </lineage>
</organism>
<gene>
    <name evidence="2" type="ORF">XA3_09480</name>
</gene>
<sequence length="103" mass="12375">MKFKKIIMIAGTAWAGYKIYDFFKREENLIWLQNLSDNSKIVNEKYQQFNKDLNKLQLKNEQLLKPTVKNLTKEINEFSYLMNFKVKKIQSNLQNLSNDFPKH</sequence>
<dbReference type="KEGG" id="xap:XA3_09480"/>
<accession>A0AAU9CWZ3</accession>